<dbReference type="AntiFam" id="ANF00083">
    <property type="entry name" value="Shadow ORF (opposite leuS)"/>
</dbReference>
<comment type="caution">
    <text evidence="2">The sequence shown here is derived from an EMBL/GenBank/DDBJ whole genome shotgun (WGS) entry which is preliminary data.</text>
</comment>
<reference evidence="2" key="1">
    <citation type="submission" date="2019-08" db="EMBL/GenBank/DDBJ databases">
        <authorList>
            <person name="Kucharzyk K."/>
            <person name="Murdoch R.W."/>
            <person name="Higgins S."/>
            <person name="Loffler F."/>
        </authorList>
    </citation>
    <scope>NUCLEOTIDE SEQUENCE</scope>
</reference>
<sequence>MVFQRLLILGESEEIALFLCLFYLTSAVGALAVDELMLCPEGLAWGAVPTLVLALVYISLVVHHFKHFLYGLHVVIVGGADEKVIGNTHDLPQFFNAGNNIVNILFGSFAGCDGLALNFLTVLVGAGQEHDVVALKPFKAGHGVGGNGAVGVADVEIVRRVINRR</sequence>
<evidence type="ECO:0000313" key="2">
    <source>
        <dbReference type="EMBL" id="MPM37990.1"/>
    </source>
</evidence>
<feature type="transmembrane region" description="Helical" evidence="1">
    <location>
        <begin position="42"/>
        <end position="62"/>
    </location>
</feature>
<keyword evidence="1" id="KW-0472">Membrane</keyword>
<keyword evidence="1" id="KW-1133">Transmembrane helix</keyword>
<evidence type="ECO:0000256" key="1">
    <source>
        <dbReference type="SAM" id="Phobius"/>
    </source>
</evidence>
<keyword evidence="1" id="KW-0812">Transmembrane</keyword>
<gene>
    <name evidence="2" type="ORF">SDC9_84613</name>
</gene>
<protein>
    <submittedName>
        <fullName evidence="2">Uncharacterized protein</fullName>
    </submittedName>
</protein>
<dbReference type="AlphaFoldDB" id="A0A644ZAS6"/>
<dbReference type="EMBL" id="VSSQ01008134">
    <property type="protein sequence ID" value="MPM37990.1"/>
    <property type="molecule type" value="Genomic_DNA"/>
</dbReference>
<accession>A0A644ZAS6</accession>
<organism evidence="2">
    <name type="scientific">bioreactor metagenome</name>
    <dbReference type="NCBI Taxonomy" id="1076179"/>
    <lineage>
        <taxon>unclassified sequences</taxon>
        <taxon>metagenomes</taxon>
        <taxon>ecological metagenomes</taxon>
    </lineage>
</organism>
<proteinExistence type="predicted"/>
<name>A0A644ZAS6_9ZZZZ</name>